<sequence>MNRSFLITCNRTYDPPLSFLPTGNINVTDIWLSGELRVYAQVACKRLLQPKWWKLYVISTLIDVTMKSNL</sequence>
<evidence type="ECO:0000313" key="1">
    <source>
        <dbReference type="EMBL" id="KAK7857685.1"/>
    </source>
</evidence>
<dbReference type="AlphaFoldDB" id="A0AAW0M1C1"/>
<dbReference type="EMBL" id="PKMF04000025">
    <property type="protein sequence ID" value="KAK7857685.1"/>
    <property type="molecule type" value="Genomic_DNA"/>
</dbReference>
<accession>A0AAW0M1C1</accession>
<gene>
    <name evidence="1" type="ORF">CFP56_016463</name>
</gene>
<comment type="caution">
    <text evidence="1">The sequence shown here is derived from an EMBL/GenBank/DDBJ whole genome shotgun (WGS) entry which is preliminary data.</text>
</comment>
<name>A0AAW0M1C1_QUESU</name>
<dbReference type="Proteomes" id="UP000237347">
    <property type="component" value="Unassembled WGS sequence"/>
</dbReference>
<proteinExistence type="predicted"/>
<reference evidence="1 2" key="1">
    <citation type="journal article" date="2018" name="Sci. Data">
        <title>The draft genome sequence of cork oak.</title>
        <authorList>
            <person name="Ramos A.M."/>
            <person name="Usie A."/>
            <person name="Barbosa P."/>
            <person name="Barros P.M."/>
            <person name="Capote T."/>
            <person name="Chaves I."/>
            <person name="Simoes F."/>
            <person name="Abreu I."/>
            <person name="Carrasquinho I."/>
            <person name="Faro C."/>
            <person name="Guimaraes J.B."/>
            <person name="Mendonca D."/>
            <person name="Nobrega F."/>
            <person name="Rodrigues L."/>
            <person name="Saibo N.J.M."/>
            <person name="Varela M.C."/>
            <person name="Egas C."/>
            <person name="Matos J."/>
            <person name="Miguel C.M."/>
            <person name="Oliveira M.M."/>
            <person name="Ricardo C.P."/>
            <person name="Goncalves S."/>
        </authorList>
    </citation>
    <scope>NUCLEOTIDE SEQUENCE [LARGE SCALE GENOMIC DNA]</scope>
    <source>
        <strain evidence="2">cv. HL8</strain>
    </source>
</reference>
<organism evidence="1 2">
    <name type="scientific">Quercus suber</name>
    <name type="common">Cork oak</name>
    <dbReference type="NCBI Taxonomy" id="58331"/>
    <lineage>
        <taxon>Eukaryota</taxon>
        <taxon>Viridiplantae</taxon>
        <taxon>Streptophyta</taxon>
        <taxon>Embryophyta</taxon>
        <taxon>Tracheophyta</taxon>
        <taxon>Spermatophyta</taxon>
        <taxon>Magnoliopsida</taxon>
        <taxon>eudicotyledons</taxon>
        <taxon>Gunneridae</taxon>
        <taxon>Pentapetalae</taxon>
        <taxon>rosids</taxon>
        <taxon>fabids</taxon>
        <taxon>Fagales</taxon>
        <taxon>Fagaceae</taxon>
        <taxon>Quercus</taxon>
    </lineage>
</organism>
<protein>
    <submittedName>
        <fullName evidence="1">Uncharacterized protein</fullName>
    </submittedName>
</protein>
<evidence type="ECO:0000313" key="2">
    <source>
        <dbReference type="Proteomes" id="UP000237347"/>
    </source>
</evidence>
<keyword evidence="2" id="KW-1185">Reference proteome</keyword>